<keyword evidence="4" id="KW-1185">Reference proteome</keyword>
<gene>
    <name evidence="3" type="ORF">HNQ65_002089</name>
</gene>
<dbReference type="RefSeq" id="WP_184339436.1">
    <property type="nucleotide sequence ID" value="NZ_JACHIG010000004.1"/>
</dbReference>
<dbReference type="Proteomes" id="UP000590740">
    <property type="component" value="Unassembled WGS sequence"/>
</dbReference>
<feature type="chain" id="PRO_5031127549" description="Transmembrane protein" evidence="2">
    <location>
        <begin position="20"/>
        <end position="641"/>
    </location>
</feature>
<evidence type="ECO:0000256" key="2">
    <source>
        <dbReference type="SAM" id="SignalP"/>
    </source>
</evidence>
<keyword evidence="1" id="KW-0812">Transmembrane</keyword>
<proteinExistence type="predicted"/>
<reference evidence="3 4" key="1">
    <citation type="submission" date="2020-08" db="EMBL/GenBank/DDBJ databases">
        <title>Genomic Encyclopedia of Type Strains, Phase IV (KMG-IV): sequencing the most valuable type-strain genomes for metagenomic binning, comparative biology and taxonomic classification.</title>
        <authorList>
            <person name="Goeker M."/>
        </authorList>
    </citation>
    <scope>NUCLEOTIDE SEQUENCE [LARGE SCALE GENOMIC DNA]</scope>
    <source>
        <strain evidence="3 4">DSM 12252</strain>
    </source>
</reference>
<evidence type="ECO:0000256" key="1">
    <source>
        <dbReference type="SAM" id="Phobius"/>
    </source>
</evidence>
<evidence type="ECO:0008006" key="5">
    <source>
        <dbReference type="Google" id="ProtNLM"/>
    </source>
</evidence>
<evidence type="ECO:0000313" key="3">
    <source>
        <dbReference type="EMBL" id="MBB5032507.1"/>
    </source>
</evidence>
<organism evidence="3 4">
    <name type="scientific">Prosthecobacter vanneervenii</name>
    <dbReference type="NCBI Taxonomy" id="48466"/>
    <lineage>
        <taxon>Bacteria</taxon>
        <taxon>Pseudomonadati</taxon>
        <taxon>Verrucomicrobiota</taxon>
        <taxon>Verrucomicrobiia</taxon>
        <taxon>Verrucomicrobiales</taxon>
        <taxon>Verrucomicrobiaceae</taxon>
        <taxon>Prosthecobacter</taxon>
    </lineage>
</organism>
<name>A0A7W8DJX0_9BACT</name>
<accession>A0A7W8DJX0</accession>
<sequence length="641" mass="70277">MKPLLLPFLVLCLHARVGAADFATWTHRQKITIAQSGLIRIELEPALLDVSRSTGGSAFHDLRVISPDGVETPRIIELPRLTRPTLHAAATFKTTLNPTSTVLEFQPPAGVVISAVQLQTNAASFIKSATLETSYDGSLWQTHATNEMLCRQSGTERLRLSCPPAAWTHFRITIDDTRTMPVIFTGAQLRADLPELQTLPQPVTVRARSESGGDTHLKLDLGTANIFLSHLRLHTPEAVFQREATLLGAHATLYRLQHEGRSVEELDIPVDQLAGTREVELVIRNGDSPPLRIDRIEATRHPVAVVFQADAAGEWLLYMGNAQAPEPRYDIARLDDKLRYVAAHSATASAVEANSAYSKSATAPDVGDSGPPIDVSPWSFRRPVLFKEPGVIIVEVDPETLARSANDLHDIRVVREGRQLPFLAIKPGLERSLDVPIAEVAVPGAPTWSKWDIQLPFANFPASELLLESPTPLFARTLTVTEQHESERGSFERILSNANWQRRPGQAATSFHLALYSAPRAASIRVATDNGDNPRLQITSAKVIYPVVKLLFRVPDTAPVQLCYGNRQAPYTRYDLQLARPEFETATKVAAELGAEEKLPGFSADSARSASLGSPWLWAALALVVVALLWVVARMLPKQAA</sequence>
<keyword evidence="2" id="KW-0732">Signal</keyword>
<protein>
    <recommendedName>
        <fullName evidence="5">Transmembrane protein</fullName>
    </recommendedName>
</protein>
<dbReference type="EMBL" id="JACHIG010000004">
    <property type="protein sequence ID" value="MBB5032507.1"/>
    <property type="molecule type" value="Genomic_DNA"/>
</dbReference>
<dbReference type="AlphaFoldDB" id="A0A7W8DJX0"/>
<evidence type="ECO:0000313" key="4">
    <source>
        <dbReference type="Proteomes" id="UP000590740"/>
    </source>
</evidence>
<keyword evidence="1" id="KW-1133">Transmembrane helix</keyword>
<feature type="transmembrane region" description="Helical" evidence="1">
    <location>
        <begin position="616"/>
        <end position="636"/>
    </location>
</feature>
<keyword evidence="1" id="KW-0472">Membrane</keyword>
<comment type="caution">
    <text evidence="3">The sequence shown here is derived from an EMBL/GenBank/DDBJ whole genome shotgun (WGS) entry which is preliminary data.</text>
</comment>
<feature type="signal peptide" evidence="2">
    <location>
        <begin position="1"/>
        <end position="19"/>
    </location>
</feature>